<evidence type="ECO:0008006" key="3">
    <source>
        <dbReference type="Google" id="ProtNLM"/>
    </source>
</evidence>
<evidence type="ECO:0000313" key="1">
    <source>
        <dbReference type="EMBL" id="SCF00477.1"/>
    </source>
</evidence>
<sequence length="86" mass="9457">MRAGVVLRPERFDEVTRIMGCTSEAARARLLGVDPKTIYRARHGILGEEFIAKVIDAMRANEPVLNAAGIDVDFEEVFEVGEKPAA</sequence>
<accession>A0A1C4WW39</accession>
<name>A0A1C4WW39_9ACTN</name>
<evidence type="ECO:0000313" key="2">
    <source>
        <dbReference type="Proteomes" id="UP000183585"/>
    </source>
</evidence>
<dbReference type="EMBL" id="FMCT01000004">
    <property type="protein sequence ID" value="SCF00477.1"/>
    <property type="molecule type" value="Genomic_DNA"/>
</dbReference>
<reference evidence="2" key="1">
    <citation type="submission" date="2016-06" db="EMBL/GenBank/DDBJ databases">
        <authorList>
            <person name="Varghese N."/>
            <person name="Submissions Spin"/>
        </authorList>
    </citation>
    <scope>NUCLEOTIDE SEQUENCE [LARGE SCALE GENOMIC DNA]</scope>
    <source>
        <strain evidence="2">DSM 43168</strain>
    </source>
</reference>
<keyword evidence="2" id="KW-1185">Reference proteome</keyword>
<dbReference type="Proteomes" id="UP000183585">
    <property type="component" value="Unassembled WGS sequence"/>
</dbReference>
<gene>
    <name evidence="1" type="ORF">GA0070563_10475</name>
</gene>
<proteinExistence type="predicted"/>
<protein>
    <recommendedName>
        <fullName evidence="3">XRE family transcriptional regulator</fullName>
    </recommendedName>
</protein>
<dbReference type="AlphaFoldDB" id="A0A1C4WW39"/>
<organism evidence="1 2">
    <name type="scientific">Micromonospora carbonacea</name>
    <dbReference type="NCBI Taxonomy" id="47853"/>
    <lineage>
        <taxon>Bacteria</taxon>
        <taxon>Bacillati</taxon>
        <taxon>Actinomycetota</taxon>
        <taxon>Actinomycetes</taxon>
        <taxon>Micromonosporales</taxon>
        <taxon>Micromonosporaceae</taxon>
        <taxon>Micromonospora</taxon>
    </lineage>
</organism>